<keyword evidence="5" id="KW-0539">Nucleus</keyword>
<dbReference type="STRING" id="35722.A0A0B7NKH1"/>
<evidence type="ECO:0000256" key="7">
    <source>
        <dbReference type="SAM" id="MobiDB-lite"/>
    </source>
</evidence>
<dbReference type="GO" id="GO:0016020">
    <property type="term" value="C:membrane"/>
    <property type="evidence" value="ECO:0007669"/>
    <property type="project" value="UniProtKB-SubCell"/>
</dbReference>
<dbReference type="GO" id="GO:0030968">
    <property type="term" value="P:endoplasmic reticulum unfolded protein response"/>
    <property type="evidence" value="ECO:0007669"/>
    <property type="project" value="TreeGrafter"/>
</dbReference>
<evidence type="ECO:0000256" key="1">
    <source>
        <dbReference type="ARBA" id="ARBA00004167"/>
    </source>
</evidence>
<gene>
    <name evidence="9" type="primary">PARPA_10101.1 scaffold 39588</name>
</gene>
<dbReference type="InterPro" id="IPR004827">
    <property type="entry name" value="bZIP"/>
</dbReference>
<keyword evidence="3" id="KW-0238">DNA-binding</keyword>
<dbReference type="PANTHER" id="PTHR46164">
    <property type="entry name" value="ATF6, ISOFORM C"/>
    <property type="match status" value="1"/>
</dbReference>
<feature type="compositionally biased region" description="Low complexity" evidence="7">
    <location>
        <begin position="121"/>
        <end position="133"/>
    </location>
</feature>
<keyword evidence="2" id="KW-0805">Transcription regulation</keyword>
<feature type="compositionally biased region" description="Low complexity" evidence="7">
    <location>
        <begin position="207"/>
        <end position="231"/>
    </location>
</feature>
<feature type="region of interest" description="Disordered" evidence="7">
    <location>
        <begin position="120"/>
        <end position="167"/>
    </location>
</feature>
<organism evidence="9 10">
    <name type="scientific">Parasitella parasitica</name>
    <dbReference type="NCBI Taxonomy" id="35722"/>
    <lineage>
        <taxon>Eukaryota</taxon>
        <taxon>Fungi</taxon>
        <taxon>Fungi incertae sedis</taxon>
        <taxon>Mucoromycota</taxon>
        <taxon>Mucoromycotina</taxon>
        <taxon>Mucoromycetes</taxon>
        <taxon>Mucorales</taxon>
        <taxon>Mucorineae</taxon>
        <taxon>Mucoraceae</taxon>
        <taxon>Parasitella</taxon>
    </lineage>
</organism>
<dbReference type="InterPro" id="IPR046347">
    <property type="entry name" value="bZIP_sf"/>
</dbReference>
<evidence type="ECO:0000313" key="9">
    <source>
        <dbReference type="EMBL" id="CEP15857.1"/>
    </source>
</evidence>
<feature type="domain" description="BZIP" evidence="8">
    <location>
        <begin position="241"/>
        <end position="304"/>
    </location>
</feature>
<dbReference type="AlphaFoldDB" id="A0A0B7NKH1"/>
<dbReference type="Gene3D" id="1.20.5.170">
    <property type="match status" value="1"/>
</dbReference>
<dbReference type="GO" id="GO:0005634">
    <property type="term" value="C:nucleus"/>
    <property type="evidence" value="ECO:0007669"/>
    <property type="project" value="TreeGrafter"/>
</dbReference>
<comment type="subcellular location">
    <subcellularLocation>
        <location evidence="1">Membrane</location>
        <topology evidence="1">Single-pass membrane protein</topology>
    </subcellularLocation>
</comment>
<evidence type="ECO:0000313" key="10">
    <source>
        <dbReference type="Proteomes" id="UP000054107"/>
    </source>
</evidence>
<dbReference type="GO" id="GO:0000978">
    <property type="term" value="F:RNA polymerase II cis-regulatory region sequence-specific DNA binding"/>
    <property type="evidence" value="ECO:0007669"/>
    <property type="project" value="TreeGrafter"/>
</dbReference>
<dbReference type="PANTHER" id="PTHR46164:SF3">
    <property type="entry name" value="ATF6, ISOFORM C"/>
    <property type="match status" value="1"/>
</dbReference>
<dbReference type="Pfam" id="PF00170">
    <property type="entry name" value="bZIP_1"/>
    <property type="match status" value="1"/>
</dbReference>
<keyword evidence="6" id="KW-0175">Coiled coil</keyword>
<keyword evidence="4" id="KW-0804">Transcription</keyword>
<protein>
    <recommendedName>
        <fullName evidence="8">BZIP domain-containing protein</fullName>
    </recommendedName>
</protein>
<evidence type="ECO:0000259" key="8">
    <source>
        <dbReference type="PROSITE" id="PS50217"/>
    </source>
</evidence>
<dbReference type="GO" id="GO:0000981">
    <property type="term" value="F:DNA-binding transcription factor activity, RNA polymerase II-specific"/>
    <property type="evidence" value="ECO:0007669"/>
    <property type="project" value="TreeGrafter"/>
</dbReference>
<feature type="region of interest" description="Disordered" evidence="7">
    <location>
        <begin position="30"/>
        <end position="54"/>
    </location>
</feature>
<accession>A0A0B7NKH1</accession>
<evidence type="ECO:0000256" key="2">
    <source>
        <dbReference type="ARBA" id="ARBA00023015"/>
    </source>
</evidence>
<keyword evidence="10" id="KW-1185">Reference proteome</keyword>
<feature type="coiled-coil region" evidence="6">
    <location>
        <begin position="259"/>
        <end position="314"/>
    </location>
</feature>
<evidence type="ECO:0000256" key="6">
    <source>
        <dbReference type="SAM" id="Coils"/>
    </source>
</evidence>
<evidence type="ECO:0000256" key="5">
    <source>
        <dbReference type="ARBA" id="ARBA00023242"/>
    </source>
</evidence>
<dbReference type="Proteomes" id="UP000054107">
    <property type="component" value="Unassembled WGS sequence"/>
</dbReference>
<proteinExistence type="predicted"/>
<dbReference type="PROSITE" id="PS50217">
    <property type="entry name" value="BZIP"/>
    <property type="match status" value="1"/>
</dbReference>
<feature type="compositionally biased region" description="Low complexity" evidence="7">
    <location>
        <begin position="30"/>
        <end position="50"/>
    </location>
</feature>
<evidence type="ECO:0000256" key="4">
    <source>
        <dbReference type="ARBA" id="ARBA00023163"/>
    </source>
</evidence>
<dbReference type="CDD" id="cd14812">
    <property type="entry name" value="bZIP_u3"/>
    <property type="match status" value="1"/>
</dbReference>
<dbReference type="SMART" id="SM00338">
    <property type="entry name" value="BRLZ"/>
    <property type="match status" value="1"/>
</dbReference>
<sequence>MTFIKTDPDILQEEQEDLIMSYLNADYLSTDTTPLSPPSSTSSSSETTGSPEKHTVDDFMLDIHTDFLAGDQQAWTTNNTNSLFNPCLPQQHHHPSDLLNAFPFFLPALDVANAQFIQPLPVTSSPSSSVAASEQPKKRRGRKKRDATAPASCVPQPSLLAPKPLAPRPDVQIKQEPMAIDLSSAAPLAGPTIKVNETATISQLEPQQQEQQQQQQEQQQMTTATTTTTATSIEAQKQAQIQKRQERLIKNRAAALLSRKRKREHLSLLEEEKQSLLLENETLTHKVDALESRIQLLEKENKDLKDRLEQNQAVNSSNTVIPIGNSKKSLIPNGQKPSKATGVVFMIILFSFALFTLPSRTSDRLTVGGSSVLSKKQFPLIGSSSSEDMDYSVEQFCQQHAEYCEENREEAVSPTAAAGARTSDNSSTDLVLIDSVRPRDLQTWINHKLDVSNEGQDNSDNKLISWFPSNANDKPASKDLNDGHVYLYSKEFSQLASMHSSQSLSTDKSPPTISLVSPYNQTAATQDSYLQIDVQVLRSQVIKGQLMSLQQYGAASTALLDGMKKDLIVSNVTRPNKKEDLLVKREKRSKKISRVII</sequence>
<dbReference type="InterPro" id="IPR051882">
    <property type="entry name" value="ATF_bZIP_TF"/>
</dbReference>
<dbReference type="EMBL" id="LN732700">
    <property type="protein sequence ID" value="CEP15857.1"/>
    <property type="molecule type" value="Genomic_DNA"/>
</dbReference>
<reference evidence="9 10" key="1">
    <citation type="submission" date="2014-09" db="EMBL/GenBank/DDBJ databases">
        <authorList>
            <person name="Ellenberger Sabrina"/>
        </authorList>
    </citation>
    <scope>NUCLEOTIDE SEQUENCE [LARGE SCALE GENOMIC DNA]</scope>
    <source>
        <strain evidence="9 10">CBS 412.66</strain>
    </source>
</reference>
<dbReference type="OrthoDB" id="674948at2759"/>
<feature type="region of interest" description="Disordered" evidence="7">
    <location>
        <begin position="202"/>
        <end position="238"/>
    </location>
</feature>
<dbReference type="SUPFAM" id="SSF57959">
    <property type="entry name" value="Leucine zipper domain"/>
    <property type="match status" value="1"/>
</dbReference>
<evidence type="ECO:0000256" key="3">
    <source>
        <dbReference type="ARBA" id="ARBA00023125"/>
    </source>
</evidence>
<name>A0A0B7NKH1_9FUNG</name>